<dbReference type="InterPro" id="IPR002931">
    <property type="entry name" value="Transglutaminase-like"/>
</dbReference>
<feature type="chain" id="PRO_5045956593" evidence="1">
    <location>
        <begin position="32"/>
        <end position="654"/>
    </location>
</feature>
<feature type="domain" description="Transglutaminase-like" evidence="2">
    <location>
        <begin position="271"/>
        <end position="342"/>
    </location>
</feature>
<evidence type="ECO:0000256" key="1">
    <source>
        <dbReference type="SAM" id="SignalP"/>
    </source>
</evidence>
<proteinExistence type="predicted"/>
<accession>A0ABT1ZKG9</accession>
<keyword evidence="1" id="KW-0732">Signal</keyword>
<evidence type="ECO:0000259" key="2">
    <source>
        <dbReference type="Pfam" id="PF01841"/>
    </source>
</evidence>
<sequence>MSFSLPPSAVHRISRSAVLLSIVCATLVPLAAIGADDGTDTSITVVKELQEFVVQPDGSFVLTQQSARQVNEQRAVAGAGQRQFHFNRTVEEVAVLEAYNQKPDGRRIPVLPEQIKLQQEPAYSGAPMFQDMQVKTLIYSDVAVGDVLYSTIRRTRRVAMFSGQFDDVTYPEYHPTGQYTVIYDMPASMALKVDDVGYKAAAPAHHDGRTVYRWDLVPAENPRLEADTVAYWDFGRRLIVSTFDSYASVGLAYDSAAAPAAAPGPAVAARARALAEGLATPRAKALAVADWVRKNIRYVAVYIGNGGVVPHSADSVLANRYGDCKDHTTLMEAMLRAVGIASTPALINAGNSYKLSPVASLGQLNHAITYVPALDLFLDSTAEDIAPGYLPAWELDKDAILTRTGALAHTPVTQPGAVKSRFRVRIAADGAATFQFTRDQTGWLADPVRFEHRNWRKADQDRFVATLLASFGMKGSGTVEQGNPGDGDVASAGKGYSFTLRGKADNWTYLPGTMGMAAASSLYIGLANEVFALTNETARTQPFVCPESDFDEEADYEFPAGATLLAVPPDVHVASPYFQYDARFTRLDGRLHIARRFKSGKAGTRVCTPQDHAAMQADIRRMVRDLRSQFILQVPDTALAAHSQPAAGARTNLD</sequence>
<dbReference type="InterPro" id="IPR038765">
    <property type="entry name" value="Papain-like_cys_pep_sf"/>
</dbReference>
<feature type="signal peptide" evidence="1">
    <location>
        <begin position="1"/>
        <end position="31"/>
    </location>
</feature>
<dbReference type="InterPro" id="IPR024618">
    <property type="entry name" value="DUF3857"/>
</dbReference>
<reference evidence="4 5" key="1">
    <citation type="submission" date="2022-08" db="EMBL/GenBank/DDBJ databases">
        <title>Reclassification of Massilia species as members of the genera Telluria, Duganella, Pseudoduganella, Mokoshia gen. nov. and Zemynaea gen. nov. using orthogonal and non-orthogonal genome-based approaches.</title>
        <authorList>
            <person name="Bowman J.P."/>
        </authorList>
    </citation>
    <scope>NUCLEOTIDE SEQUENCE [LARGE SCALE GENOMIC DNA]</scope>
    <source>
        <strain evidence="4 5">JCM 31316</strain>
    </source>
</reference>
<name>A0ABT1ZKG9_9BURK</name>
<dbReference type="Pfam" id="PF12969">
    <property type="entry name" value="DUF3857"/>
    <property type="match status" value="1"/>
</dbReference>
<dbReference type="SUPFAM" id="SSF54001">
    <property type="entry name" value="Cysteine proteinases"/>
    <property type="match status" value="1"/>
</dbReference>
<gene>
    <name evidence="4" type="ORF">NX784_02140</name>
</gene>
<feature type="domain" description="DUF3857" evidence="3">
    <location>
        <begin position="56"/>
        <end position="216"/>
    </location>
</feature>
<evidence type="ECO:0000259" key="3">
    <source>
        <dbReference type="Pfam" id="PF12969"/>
    </source>
</evidence>
<protein>
    <submittedName>
        <fullName evidence="4">DUF3857 and transglutaminase domain-containing protein</fullName>
    </submittedName>
</protein>
<dbReference type="Gene3D" id="2.60.40.3140">
    <property type="match status" value="1"/>
</dbReference>
<keyword evidence="5" id="KW-1185">Reference proteome</keyword>
<dbReference type="Gene3D" id="3.10.620.30">
    <property type="match status" value="1"/>
</dbReference>
<comment type="caution">
    <text evidence="4">The sequence shown here is derived from an EMBL/GenBank/DDBJ whole genome shotgun (WGS) entry which is preliminary data.</text>
</comment>
<dbReference type="Proteomes" id="UP001204151">
    <property type="component" value="Unassembled WGS sequence"/>
</dbReference>
<organism evidence="4 5">
    <name type="scientific">Massilia pinisoli</name>
    <dbReference type="NCBI Taxonomy" id="1772194"/>
    <lineage>
        <taxon>Bacteria</taxon>
        <taxon>Pseudomonadati</taxon>
        <taxon>Pseudomonadota</taxon>
        <taxon>Betaproteobacteria</taxon>
        <taxon>Burkholderiales</taxon>
        <taxon>Oxalobacteraceae</taxon>
        <taxon>Telluria group</taxon>
        <taxon>Massilia</taxon>
    </lineage>
</organism>
<evidence type="ECO:0000313" key="4">
    <source>
        <dbReference type="EMBL" id="MCS0580385.1"/>
    </source>
</evidence>
<dbReference type="Pfam" id="PF01841">
    <property type="entry name" value="Transglut_core"/>
    <property type="match status" value="1"/>
</dbReference>
<dbReference type="RefSeq" id="WP_258815049.1">
    <property type="nucleotide sequence ID" value="NZ_JANUGW010000001.1"/>
</dbReference>
<dbReference type="EMBL" id="JANUGW010000001">
    <property type="protein sequence ID" value="MCS0580385.1"/>
    <property type="molecule type" value="Genomic_DNA"/>
</dbReference>
<evidence type="ECO:0000313" key="5">
    <source>
        <dbReference type="Proteomes" id="UP001204151"/>
    </source>
</evidence>